<evidence type="ECO:0000313" key="2">
    <source>
        <dbReference type="Proteomes" id="UP000177369"/>
    </source>
</evidence>
<dbReference type="AlphaFoldDB" id="A0A1F5G8C2"/>
<proteinExistence type="predicted"/>
<dbReference type="EMBL" id="MFBD01000037">
    <property type="protein sequence ID" value="OGD88143.1"/>
    <property type="molecule type" value="Genomic_DNA"/>
</dbReference>
<name>A0A1F5G8C2_9BACT</name>
<dbReference type="Proteomes" id="UP000177369">
    <property type="component" value="Unassembled WGS sequence"/>
</dbReference>
<sequence length="139" mass="16097">MNTLEIVSEARRDDERAREENERIELWMRLSDDLFAELDQLGDPESEEECKRVSIEDAGFNYDIVFFKSGSYLGIMLSSEYTNTSLVYKVDRKGRNVFVSNSGNTDEKSLSKERFPIATMDQLEKFKGLIALYEEKSKV</sequence>
<protein>
    <submittedName>
        <fullName evidence="1">Uncharacterized protein</fullName>
    </submittedName>
</protein>
<evidence type="ECO:0000313" key="1">
    <source>
        <dbReference type="EMBL" id="OGD88143.1"/>
    </source>
</evidence>
<comment type="caution">
    <text evidence="1">The sequence shown here is derived from an EMBL/GenBank/DDBJ whole genome shotgun (WGS) entry which is preliminary data.</text>
</comment>
<reference evidence="1 2" key="1">
    <citation type="journal article" date="2016" name="Nat. Commun.">
        <title>Thousands of microbial genomes shed light on interconnected biogeochemical processes in an aquifer system.</title>
        <authorList>
            <person name="Anantharaman K."/>
            <person name="Brown C.T."/>
            <person name="Hug L.A."/>
            <person name="Sharon I."/>
            <person name="Castelle C.J."/>
            <person name="Probst A.J."/>
            <person name="Thomas B.C."/>
            <person name="Singh A."/>
            <person name="Wilkins M.J."/>
            <person name="Karaoz U."/>
            <person name="Brodie E.L."/>
            <person name="Williams K.H."/>
            <person name="Hubbard S.S."/>
            <person name="Banfield J.F."/>
        </authorList>
    </citation>
    <scope>NUCLEOTIDE SEQUENCE [LARGE SCALE GENOMIC DNA]</scope>
</reference>
<organism evidence="1 2">
    <name type="scientific">Candidatus Curtissbacteria bacterium RIFCSPHIGHO2_02_FULL_40_16b</name>
    <dbReference type="NCBI Taxonomy" id="1797714"/>
    <lineage>
        <taxon>Bacteria</taxon>
        <taxon>Candidatus Curtissiibacteriota</taxon>
    </lineage>
</organism>
<dbReference type="STRING" id="1797714.A3D04_01595"/>
<accession>A0A1F5G8C2</accession>
<gene>
    <name evidence="1" type="ORF">A3D04_01595</name>
</gene>